<keyword evidence="3" id="KW-1185">Reference proteome</keyword>
<feature type="compositionally biased region" description="Polar residues" evidence="1">
    <location>
        <begin position="169"/>
        <end position="183"/>
    </location>
</feature>
<feature type="compositionally biased region" description="Polar residues" evidence="1">
    <location>
        <begin position="125"/>
        <end position="137"/>
    </location>
</feature>
<feature type="compositionally biased region" description="Pro residues" evidence="1">
    <location>
        <begin position="104"/>
        <end position="115"/>
    </location>
</feature>
<feature type="compositionally biased region" description="Polar residues" evidence="1">
    <location>
        <begin position="90"/>
        <end position="103"/>
    </location>
</feature>
<reference evidence="2 3" key="1">
    <citation type="journal article" date="2019" name="PLoS ONE">
        <title>Comparative genome analysis indicates high evolutionary potential of pathogenicity genes in Colletotrichum tanaceti.</title>
        <authorList>
            <person name="Lelwala R.V."/>
            <person name="Korhonen P.K."/>
            <person name="Young N.D."/>
            <person name="Scott J.B."/>
            <person name="Ades P.A."/>
            <person name="Gasser R.B."/>
            <person name="Taylor P.W.J."/>
        </authorList>
    </citation>
    <scope>NUCLEOTIDE SEQUENCE [LARGE SCALE GENOMIC DNA]</scope>
    <source>
        <strain evidence="2">BRIP57314</strain>
    </source>
</reference>
<feature type="compositionally biased region" description="Pro residues" evidence="1">
    <location>
        <begin position="1"/>
        <end position="11"/>
    </location>
</feature>
<proteinExistence type="predicted"/>
<name>A0A4U6XCS3_9PEZI</name>
<feature type="region of interest" description="Disordered" evidence="1">
    <location>
        <begin position="1"/>
        <end position="207"/>
    </location>
</feature>
<evidence type="ECO:0000313" key="2">
    <source>
        <dbReference type="EMBL" id="TKW53548.1"/>
    </source>
</evidence>
<organism evidence="2 3">
    <name type="scientific">Colletotrichum tanaceti</name>
    <dbReference type="NCBI Taxonomy" id="1306861"/>
    <lineage>
        <taxon>Eukaryota</taxon>
        <taxon>Fungi</taxon>
        <taxon>Dikarya</taxon>
        <taxon>Ascomycota</taxon>
        <taxon>Pezizomycotina</taxon>
        <taxon>Sordariomycetes</taxon>
        <taxon>Hypocreomycetidae</taxon>
        <taxon>Glomerellales</taxon>
        <taxon>Glomerellaceae</taxon>
        <taxon>Colletotrichum</taxon>
        <taxon>Colletotrichum destructivum species complex</taxon>
    </lineage>
</organism>
<sequence>MSHRQPPPQPAPGGSRLQTAASSGPAPKASGSKAPAPSPASAPKTTSKQTTSSNSSITPTTTTATIPILAAPKPVRPVPSTLRPPAPPQWTGNPSPPSYTSFNVPPPASPAPNPGPGGLSAPSRMASSPGVSTSNRLANLRSPGPGGLTSFPTPPTPQQREATCYFSKDVNTTISSPKKPSTIVTPVPAPARRPPLSVVHGVLTPPDKAMSPVEAVAAPETKQQQQQQRTDGVVVDFDNLQETLQNLRFAPSPMLSTIYSVPSTPRDELTTPDFPADATSCFTPPSTNPTPEPITPLDPTPPRGGGLPLPVAPGAVPIKEPVILPPAPARPRANSRRASPPNGKRGRPVVACIDTPVTFSTTWYAHPAAPDFSVCSRCYEDHLVGTRFEHDFRGKVCGGGSGGGGDDKPRVCRFSKPRVRDHLLRTTLATGRIEDLVGFLRHRSAVPDCRGPDGVRGGTGEGQRGTKWFRPKNNAVPNMVVCEACFEDHVRPHRFAAEHFEPAAGQAPGDVWSCDLSTPRIRNAYGTIAVARDDWAGFAKEAAARMSMPACAGRQKVTVGSRRWFTPATSDGRHEGFLVCAACYSDHVVGFGEEHRRWRQVSGDHEDDDDDLASRYGSLVYCGLGHFNVGVAMARAVESGDASVFWRALDAVCREEFCHPQGIKDGAWYTFPSHPEDFAICAACVAAVASPLGLASSLVPRCGVSPGATVTCSLNPASPRFASYAARLREASLVADAQPLEAYALEFASLPPCPRDEDVRDRRWHGWRDACVACPSCYRECVRGTALAASMPLRGDVVAASLACDLYSPRMRALYADACARSPPDPSALLEAGRRRRAVYAETVPAIREMVMEVRGSLYGNQVDSILAEYGSASRTHVLRELERRWREVE</sequence>
<feature type="region of interest" description="Disordered" evidence="1">
    <location>
        <begin position="323"/>
        <end position="349"/>
    </location>
</feature>
<feature type="compositionally biased region" description="Pro residues" evidence="1">
    <location>
        <begin position="74"/>
        <end position="88"/>
    </location>
</feature>
<dbReference type="EMBL" id="PJEX01000181">
    <property type="protein sequence ID" value="TKW53548.1"/>
    <property type="molecule type" value="Genomic_DNA"/>
</dbReference>
<evidence type="ECO:0000313" key="3">
    <source>
        <dbReference type="Proteomes" id="UP000310108"/>
    </source>
</evidence>
<gene>
    <name evidence="2" type="ORF">CTA1_3581</name>
</gene>
<accession>A0A4U6XCS3</accession>
<feature type="compositionally biased region" description="Low complexity" evidence="1">
    <location>
        <begin position="330"/>
        <end position="342"/>
    </location>
</feature>
<dbReference type="Proteomes" id="UP000310108">
    <property type="component" value="Unassembled WGS sequence"/>
</dbReference>
<protein>
    <recommendedName>
        <fullName evidence="4">Integral membrane protein</fullName>
    </recommendedName>
</protein>
<dbReference type="STRING" id="1306861.A0A4U6XCS3"/>
<comment type="caution">
    <text evidence="2">The sequence shown here is derived from an EMBL/GenBank/DDBJ whole genome shotgun (WGS) entry which is preliminary data.</text>
</comment>
<dbReference type="AlphaFoldDB" id="A0A4U6XCS3"/>
<evidence type="ECO:0000256" key="1">
    <source>
        <dbReference type="SAM" id="MobiDB-lite"/>
    </source>
</evidence>
<feature type="compositionally biased region" description="Low complexity" evidence="1">
    <location>
        <begin position="19"/>
        <end position="72"/>
    </location>
</feature>
<evidence type="ECO:0008006" key="4">
    <source>
        <dbReference type="Google" id="ProtNLM"/>
    </source>
</evidence>